<dbReference type="PANTHER" id="PTHR42734">
    <property type="entry name" value="METAL TRANSPORT SYSTEM ATP-BINDING PROTEIN TM_0124-RELATED"/>
    <property type="match status" value="1"/>
</dbReference>
<reference evidence="5 6" key="1">
    <citation type="journal article" date="2015" name="J. Biotechnol.">
        <title>Complete genome sequence of Paenibacillus beijingensis 7188(T) (=DSM 24997(T)), a novel rhizobacterium from jujube garden soil.</title>
        <authorList>
            <person name="Kwak Y."/>
            <person name="Shin J.H."/>
        </authorList>
    </citation>
    <scope>NUCLEOTIDE SEQUENCE [LARGE SCALE GENOMIC DNA]</scope>
    <source>
        <strain evidence="5 6">DSM 24997</strain>
    </source>
</reference>
<sequence length="269" mass="29925">MGEQSPQTVVDMNDLVLQRDERTILNGASLRISGGEQWVILGRNGSGKTTLLEMMTGYMFPTSGTVDVLGSRFGECDVREVRKRIGYISQSLIEKLSLSDPVWEVVATGEYAFLRFYQEIPEQVRLKAVGLLHEVGLGAAALQPFGTLSQGERKKVLLARALMSEPELLIMDEPCSGLDLYEREKLLLETEKLASRRMTVIYVTHHMEEIMPMFSHVALIADGEVIAAGPKTEVLTPEVLSRAYGLPLEVDWSYGRPWLKVKPESGGIK</sequence>
<evidence type="ECO:0000256" key="3">
    <source>
        <dbReference type="ARBA" id="ARBA00022840"/>
    </source>
</evidence>
<feature type="domain" description="ABC transporter" evidence="4">
    <location>
        <begin position="10"/>
        <end position="247"/>
    </location>
</feature>
<name>A0A0D5NQ48_9BACL</name>
<evidence type="ECO:0000256" key="1">
    <source>
        <dbReference type="ARBA" id="ARBA00022448"/>
    </source>
</evidence>
<keyword evidence="1" id="KW-0813">Transport</keyword>
<proteinExistence type="predicted"/>
<evidence type="ECO:0000313" key="6">
    <source>
        <dbReference type="Proteomes" id="UP000032633"/>
    </source>
</evidence>
<organism evidence="5 6">
    <name type="scientific">Paenibacillus beijingensis</name>
    <dbReference type="NCBI Taxonomy" id="1126833"/>
    <lineage>
        <taxon>Bacteria</taxon>
        <taxon>Bacillati</taxon>
        <taxon>Bacillota</taxon>
        <taxon>Bacilli</taxon>
        <taxon>Bacillales</taxon>
        <taxon>Paenibacillaceae</taxon>
        <taxon>Paenibacillus</taxon>
    </lineage>
</organism>
<accession>A0A0D5NQ48</accession>
<dbReference type="SUPFAM" id="SSF52540">
    <property type="entry name" value="P-loop containing nucleoside triphosphate hydrolases"/>
    <property type="match status" value="1"/>
</dbReference>
<dbReference type="PANTHER" id="PTHR42734:SF18">
    <property type="entry name" value="VITAMIN B12 IMPORT ATP-BINDING PROTEIN BTUD"/>
    <property type="match status" value="1"/>
</dbReference>
<keyword evidence="6" id="KW-1185">Reference proteome</keyword>
<evidence type="ECO:0000259" key="4">
    <source>
        <dbReference type="PROSITE" id="PS50893"/>
    </source>
</evidence>
<dbReference type="Proteomes" id="UP000032633">
    <property type="component" value="Chromosome"/>
</dbReference>
<dbReference type="PROSITE" id="PS00211">
    <property type="entry name" value="ABC_TRANSPORTER_1"/>
    <property type="match status" value="1"/>
</dbReference>
<dbReference type="STRING" id="1126833.VN24_24075"/>
<dbReference type="GO" id="GO:0005524">
    <property type="term" value="F:ATP binding"/>
    <property type="evidence" value="ECO:0007669"/>
    <property type="project" value="UniProtKB-KW"/>
</dbReference>
<evidence type="ECO:0000256" key="2">
    <source>
        <dbReference type="ARBA" id="ARBA00022741"/>
    </source>
</evidence>
<dbReference type="HOGENOM" id="CLU_000604_1_11_9"/>
<dbReference type="Pfam" id="PF00005">
    <property type="entry name" value="ABC_tran"/>
    <property type="match status" value="1"/>
</dbReference>
<dbReference type="KEGG" id="pbj:VN24_24075"/>
<protein>
    <submittedName>
        <fullName evidence="5">Molybdenum ABC transporter ATP-binding protein</fullName>
    </submittedName>
</protein>
<dbReference type="InterPro" id="IPR050153">
    <property type="entry name" value="Metal_Ion_Import_ABC"/>
</dbReference>
<gene>
    <name evidence="5" type="ORF">VN24_24075</name>
</gene>
<dbReference type="AlphaFoldDB" id="A0A0D5NQ48"/>
<keyword evidence="3 5" id="KW-0067">ATP-binding</keyword>
<dbReference type="PROSITE" id="PS50893">
    <property type="entry name" value="ABC_TRANSPORTER_2"/>
    <property type="match status" value="1"/>
</dbReference>
<dbReference type="GO" id="GO:0016887">
    <property type="term" value="F:ATP hydrolysis activity"/>
    <property type="evidence" value="ECO:0007669"/>
    <property type="project" value="InterPro"/>
</dbReference>
<keyword evidence="2" id="KW-0547">Nucleotide-binding</keyword>
<reference evidence="6" key="2">
    <citation type="submission" date="2015-03" db="EMBL/GenBank/DDBJ databases">
        <title>Genome sequence of Paenibacillus beijingensis strain DSM 24997T.</title>
        <authorList>
            <person name="Kwak Y."/>
            <person name="Shin J.-H."/>
        </authorList>
    </citation>
    <scope>NUCLEOTIDE SEQUENCE [LARGE SCALE GENOMIC DNA]</scope>
    <source>
        <strain evidence="6">DSM 24997</strain>
    </source>
</reference>
<dbReference type="SMART" id="SM00382">
    <property type="entry name" value="AAA"/>
    <property type="match status" value="1"/>
</dbReference>
<evidence type="ECO:0000313" key="5">
    <source>
        <dbReference type="EMBL" id="AJY77063.1"/>
    </source>
</evidence>
<dbReference type="Gene3D" id="3.40.50.300">
    <property type="entry name" value="P-loop containing nucleotide triphosphate hydrolases"/>
    <property type="match status" value="1"/>
</dbReference>
<dbReference type="InterPro" id="IPR003439">
    <property type="entry name" value="ABC_transporter-like_ATP-bd"/>
</dbReference>
<dbReference type="OrthoDB" id="9789994at2"/>
<dbReference type="InterPro" id="IPR017871">
    <property type="entry name" value="ABC_transporter-like_CS"/>
</dbReference>
<dbReference type="PATRIC" id="fig|1126833.4.peg.5295"/>
<dbReference type="EMBL" id="CP011058">
    <property type="protein sequence ID" value="AJY77063.1"/>
    <property type="molecule type" value="Genomic_DNA"/>
</dbReference>
<dbReference type="RefSeq" id="WP_045672488.1">
    <property type="nucleotide sequence ID" value="NZ_CP011058.1"/>
</dbReference>
<dbReference type="InterPro" id="IPR027417">
    <property type="entry name" value="P-loop_NTPase"/>
</dbReference>
<dbReference type="InterPro" id="IPR003593">
    <property type="entry name" value="AAA+_ATPase"/>
</dbReference>